<dbReference type="AlphaFoldDB" id="A0A3L7Z299"/>
<evidence type="ECO:0000313" key="5">
    <source>
        <dbReference type="Proteomes" id="UP000267159"/>
    </source>
</evidence>
<gene>
    <name evidence="4" type="ORF">D7Y07_04635</name>
</gene>
<dbReference type="RefSeq" id="WP_121766331.1">
    <property type="nucleotide sequence ID" value="NZ_CAMRUR010000004.1"/>
</dbReference>
<dbReference type="EMBL" id="RAZM01000009">
    <property type="protein sequence ID" value="RLT81095.1"/>
    <property type="molecule type" value="Genomic_DNA"/>
</dbReference>
<name>A0A3L7Z299_9BACE</name>
<evidence type="ECO:0000259" key="3">
    <source>
        <dbReference type="Pfam" id="PF02397"/>
    </source>
</evidence>
<dbReference type="InterPro" id="IPR003362">
    <property type="entry name" value="Bact_transf"/>
</dbReference>
<evidence type="ECO:0000256" key="1">
    <source>
        <dbReference type="ARBA" id="ARBA00006464"/>
    </source>
</evidence>
<evidence type="ECO:0000313" key="4">
    <source>
        <dbReference type="EMBL" id="RLT81095.1"/>
    </source>
</evidence>
<keyword evidence="4" id="KW-0808">Transferase</keyword>
<proteinExistence type="inferred from homology"/>
<dbReference type="PANTHER" id="PTHR30576:SF8">
    <property type="entry name" value="UNDECAPRENYL-PHOSPHATE GALACTOSE PHOSPHOTRANSFERASE"/>
    <property type="match status" value="1"/>
</dbReference>
<keyword evidence="2" id="KW-0472">Membrane</keyword>
<feature type="domain" description="Bacterial sugar transferase" evidence="3">
    <location>
        <begin position="7"/>
        <end position="182"/>
    </location>
</feature>
<accession>A0A3L7Z299</accession>
<keyword evidence="2" id="KW-1133">Transmembrane helix</keyword>
<keyword evidence="2" id="KW-0812">Transmembrane</keyword>
<organism evidence="4 5">
    <name type="scientific">Bacteroides acidifaciens</name>
    <dbReference type="NCBI Taxonomy" id="85831"/>
    <lineage>
        <taxon>Bacteria</taxon>
        <taxon>Pseudomonadati</taxon>
        <taxon>Bacteroidota</taxon>
        <taxon>Bacteroidia</taxon>
        <taxon>Bacteroidales</taxon>
        <taxon>Bacteroidaceae</taxon>
        <taxon>Bacteroides</taxon>
    </lineage>
</organism>
<protein>
    <submittedName>
        <fullName evidence="4">Sugar transferase</fullName>
    </submittedName>
</protein>
<evidence type="ECO:0000256" key="2">
    <source>
        <dbReference type="SAM" id="Phobius"/>
    </source>
</evidence>
<dbReference type="PANTHER" id="PTHR30576">
    <property type="entry name" value="COLANIC BIOSYNTHESIS UDP-GLUCOSE LIPID CARRIER TRANSFERASE"/>
    <property type="match status" value="1"/>
</dbReference>
<sequence length="205" mass="23565">MYAHFFKRIIDFLIALVALLLISPVLLIITILLYVFNEGAGAFFLQERPGLHGKIFKIIKFKTMNERRDVSGKLLPDVQRITKFGRFVRNTSLDELPQLINVLKGDMALIGPRPLLVKYLPLYSKEQMRRHDVRPGISGWAQCQGRNSLSWTDKFALDVWYVDHISLLTDLKVIFVTMKKVLCREDINTSDASATVTMEEFNGYN</sequence>
<dbReference type="GO" id="GO:0016780">
    <property type="term" value="F:phosphotransferase activity, for other substituted phosphate groups"/>
    <property type="evidence" value="ECO:0007669"/>
    <property type="project" value="TreeGrafter"/>
</dbReference>
<feature type="transmembrane region" description="Helical" evidence="2">
    <location>
        <begin position="12"/>
        <end position="36"/>
    </location>
</feature>
<comment type="similarity">
    <text evidence="1">Belongs to the bacterial sugar transferase family.</text>
</comment>
<comment type="caution">
    <text evidence="4">The sequence shown here is derived from an EMBL/GenBank/DDBJ whole genome shotgun (WGS) entry which is preliminary data.</text>
</comment>
<dbReference type="Proteomes" id="UP000267159">
    <property type="component" value="Unassembled WGS sequence"/>
</dbReference>
<dbReference type="Pfam" id="PF02397">
    <property type="entry name" value="Bac_transf"/>
    <property type="match status" value="1"/>
</dbReference>
<reference evidence="4 5" key="1">
    <citation type="submission" date="2018-09" db="EMBL/GenBank/DDBJ databases">
        <title>Murine metabolic-syndrome-specific gut microbial biobank.</title>
        <authorList>
            <person name="Liu C."/>
        </authorList>
    </citation>
    <scope>NUCLEOTIDE SEQUENCE [LARGE SCALE GENOMIC DNA]</scope>
    <source>
        <strain evidence="4 5">0.1X-D8-26</strain>
    </source>
</reference>